<dbReference type="Proteomes" id="UP001177021">
    <property type="component" value="Unassembled WGS sequence"/>
</dbReference>
<accession>A0ACB0LG10</accession>
<proteinExistence type="predicted"/>
<evidence type="ECO:0000313" key="1">
    <source>
        <dbReference type="EMBL" id="CAJ2668231.1"/>
    </source>
</evidence>
<name>A0ACB0LG10_TRIPR</name>
<sequence length="245" mass="28280">MSMELDTVLQGVIRPPPESCEEESAKRLKSELDTNLHDVVERSCEEEEEEEEREKQVKPESDSYSSLFDREWESKPIEFLQNKYDHDPVPRVFGCARFVYMNPAWKQQELDIKHAVAEYRKIASNLSPFDAIDIPPLITRCPHNWPMPVDISENEDRLTELSKFAVAHYNSHSQDAKEYEFVNLIKATIKLFPSGTYFITFQAKAKEDVDPSNCPVTTFQAHIWNKKTADGRSPEVVNCSIKPIN</sequence>
<organism evidence="1 2">
    <name type="scientific">Trifolium pratense</name>
    <name type="common">Red clover</name>
    <dbReference type="NCBI Taxonomy" id="57577"/>
    <lineage>
        <taxon>Eukaryota</taxon>
        <taxon>Viridiplantae</taxon>
        <taxon>Streptophyta</taxon>
        <taxon>Embryophyta</taxon>
        <taxon>Tracheophyta</taxon>
        <taxon>Spermatophyta</taxon>
        <taxon>Magnoliopsida</taxon>
        <taxon>eudicotyledons</taxon>
        <taxon>Gunneridae</taxon>
        <taxon>Pentapetalae</taxon>
        <taxon>rosids</taxon>
        <taxon>fabids</taxon>
        <taxon>Fabales</taxon>
        <taxon>Fabaceae</taxon>
        <taxon>Papilionoideae</taxon>
        <taxon>50 kb inversion clade</taxon>
        <taxon>NPAAA clade</taxon>
        <taxon>Hologalegina</taxon>
        <taxon>IRL clade</taxon>
        <taxon>Trifolieae</taxon>
        <taxon>Trifolium</taxon>
    </lineage>
</organism>
<comment type="caution">
    <text evidence="1">The sequence shown here is derived from an EMBL/GenBank/DDBJ whole genome shotgun (WGS) entry which is preliminary data.</text>
</comment>
<keyword evidence="2" id="KW-1185">Reference proteome</keyword>
<dbReference type="EMBL" id="CASHSV030000513">
    <property type="protein sequence ID" value="CAJ2668231.1"/>
    <property type="molecule type" value="Genomic_DNA"/>
</dbReference>
<reference evidence="1" key="1">
    <citation type="submission" date="2023-10" db="EMBL/GenBank/DDBJ databases">
        <authorList>
            <person name="Rodriguez Cubillos JULIANA M."/>
            <person name="De Vega J."/>
        </authorList>
    </citation>
    <scope>NUCLEOTIDE SEQUENCE</scope>
</reference>
<protein>
    <submittedName>
        <fullName evidence="1">Uncharacterized protein</fullName>
    </submittedName>
</protein>
<gene>
    <name evidence="1" type="ORF">MILVUS5_LOCUS32665</name>
</gene>
<evidence type="ECO:0000313" key="2">
    <source>
        <dbReference type="Proteomes" id="UP001177021"/>
    </source>
</evidence>